<keyword evidence="2" id="KW-1185">Reference proteome</keyword>
<dbReference type="Proteomes" id="UP000789860">
    <property type="component" value="Unassembled WGS sequence"/>
</dbReference>
<evidence type="ECO:0000313" key="2">
    <source>
        <dbReference type="Proteomes" id="UP000789860"/>
    </source>
</evidence>
<accession>A0ACA9MGP8</accession>
<reference evidence="1" key="1">
    <citation type="submission" date="2021-06" db="EMBL/GenBank/DDBJ databases">
        <authorList>
            <person name="Kallberg Y."/>
            <person name="Tangrot J."/>
            <person name="Rosling A."/>
        </authorList>
    </citation>
    <scope>NUCLEOTIDE SEQUENCE</scope>
    <source>
        <strain evidence="1">AU212A</strain>
    </source>
</reference>
<proteinExistence type="predicted"/>
<name>A0ACA9MGP8_9GLOM</name>
<dbReference type="EMBL" id="CAJVPM010012011">
    <property type="protein sequence ID" value="CAG8585427.1"/>
    <property type="molecule type" value="Genomic_DNA"/>
</dbReference>
<comment type="caution">
    <text evidence="1">The sequence shown here is derived from an EMBL/GenBank/DDBJ whole genome shotgun (WGS) entry which is preliminary data.</text>
</comment>
<gene>
    <name evidence="1" type="ORF">SCALOS_LOCUS6370</name>
</gene>
<sequence>MKGSWQVTEEVNHQALTRAFPEQNECLEFIQKLKKYFFIKNEIYSEIESKLPKNRKHKLYPEVQNFKKDKFNWPKKGAVIDYQKLCKSEEEIIEEFQDVSETESDSEESDDE</sequence>
<organism evidence="1 2">
    <name type="scientific">Scutellospora calospora</name>
    <dbReference type="NCBI Taxonomy" id="85575"/>
    <lineage>
        <taxon>Eukaryota</taxon>
        <taxon>Fungi</taxon>
        <taxon>Fungi incertae sedis</taxon>
        <taxon>Mucoromycota</taxon>
        <taxon>Glomeromycotina</taxon>
        <taxon>Glomeromycetes</taxon>
        <taxon>Diversisporales</taxon>
        <taxon>Gigasporaceae</taxon>
        <taxon>Scutellospora</taxon>
    </lineage>
</organism>
<evidence type="ECO:0000313" key="1">
    <source>
        <dbReference type="EMBL" id="CAG8585427.1"/>
    </source>
</evidence>
<protein>
    <submittedName>
        <fullName evidence="1">4905_t:CDS:1</fullName>
    </submittedName>
</protein>